<dbReference type="AlphaFoldDB" id="A0AAD6PZL8"/>
<evidence type="ECO:0000313" key="5">
    <source>
        <dbReference type="EMBL" id="KAJ6972455.1"/>
    </source>
</evidence>
<evidence type="ECO:0000256" key="4">
    <source>
        <dbReference type="ARBA" id="ARBA00023002"/>
    </source>
</evidence>
<protein>
    <submittedName>
        <fullName evidence="5">Uncharacterized protein</fullName>
    </submittedName>
</protein>
<dbReference type="GO" id="GO:0016491">
    <property type="term" value="F:oxidoreductase activity"/>
    <property type="evidence" value="ECO:0007669"/>
    <property type="project" value="UniProtKB-KW"/>
</dbReference>
<dbReference type="Proteomes" id="UP001164929">
    <property type="component" value="Chromosome 14"/>
</dbReference>
<keyword evidence="3" id="KW-0274">FAD</keyword>
<keyword evidence="6" id="KW-1185">Reference proteome</keyword>
<name>A0AAD6PZL8_9ROSI</name>
<comment type="caution">
    <text evidence="5">The sequence shown here is derived from an EMBL/GenBank/DDBJ whole genome shotgun (WGS) entry which is preliminary data.</text>
</comment>
<comment type="similarity">
    <text evidence="1">Belongs to the GMC oxidoreductase family.</text>
</comment>
<reference evidence="5" key="1">
    <citation type="journal article" date="2023" name="Mol. Ecol. Resour.">
        <title>Chromosome-level genome assembly of a triploid poplar Populus alba 'Berolinensis'.</title>
        <authorList>
            <person name="Chen S."/>
            <person name="Yu Y."/>
            <person name="Wang X."/>
            <person name="Wang S."/>
            <person name="Zhang T."/>
            <person name="Zhou Y."/>
            <person name="He R."/>
            <person name="Meng N."/>
            <person name="Wang Y."/>
            <person name="Liu W."/>
            <person name="Liu Z."/>
            <person name="Liu J."/>
            <person name="Guo Q."/>
            <person name="Huang H."/>
            <person name="Sederoff R.R."/>
            <person name="Wang G."/>
            <person name="Qu G."/>
            <person name="Chen S."/>
        </authorList>
    </citation>
    <scope>NUCLEOTIDE SEQUENCE</scope>
    <source>
        <strain evidence="5">SC-2020</strain>
    </source>
</reference>
<dbReference type="EMBL" id="JAQIZT010000014">
    <property type="protein sequence ID" value="KAJ6972455.1"/>
    <property type="molecule type" value="Genomic_DNA"/>
</dbReference>
<dbReference type="PANTHER" id="PTHR46056:SF12">
    <property type="entry name" value="LONG-CHAIN-ALCOHOL OXIDASE"/>
    <property type="match status" value="1"/>
</dbReference>
<gene>
    <name evidence="5" type="ORF">NC653_032899</name>
</gene>
<evidence type="ECO:0000256" key="3">
    <source>
        <dbReference type="ARBA" id="ARBA00022827"/>
    </source>
</evidence>
<evidence type="ECO:0000313" key="6">
    <source>
        <dbReference type="Proteomes" id="UP001164929"/>
    </source>
</evidence>
<keyword evidence="2" id="KW-0285">Flavoprotein</keyword>
<sequence>MGLRKALPIFIAAGAMGVGTYRGDGRRIVCEGTIEKDLEEFLDTFTIPGGLRSREDNWTILFFTHQMGSSMMGATMEYV</sequence>
<accession>A0AAD6PZL8</accession>
<organism evidence="5 6">
    <name type="scientific">Populus alba x Populus x berolinensis</name>
    <dbReference type="NCBI Taxonomy" id="444605"/>
    <lineage>
        <taxon>Eukaryota</taxon>
        <taxon>Viridiplantae</taxon>
        <taxon>Streptophyta</taxon>
        <taxon>Embryophyta</taxon>
        <taxon>Tracheophyta</taxon>
        <taxon>Spermatophyta</taxon>
        <taxon>Magnoliopsida</taxon>
        <taxon>eudicotyledons</taxon>
        <taxon>Gunneridae</taxon>
        <taxon>Pentapetalae</taxon>
        <taxon>rosids</taxon>
        <taxon>fabids</taxon>
        <taxon>Malpighiales</taxon>
        <taxon>Salicaceae</taxon>
        <taxon>Saliceae</taxon>
        <taxon>Populus</taxon>
    </lineage>
</organism>
<evidence type="ECO:0000256" key="2">
    <source>
        <dbReference type="ARBA" id="ARBA00022630"/>
    </source>
</evidence>
<keyword evidence="4" id="KW-0560">Oxidoreductase</keyword>
<dbReference type="PANTHER" id="PTHR46056">
    <property type="entry name" value="LONG-CHAIN-ALCOHOL OXIDASE"/>
    <property type="match status" value="1"/>
</dbReference>
<proteinExistence type="inferred from homology"/>
<evidence type="ECO:0000256" key="1">
    <source>
        <dbReference type="ARBA" id="ARBA00010790"/>
    </source>
</evidence>